<comment type="similarity">
    <text evidence="1">Belongs to the peptidase S66 family.</text>
</comment>
<dbReference type="EMBL" id="CP119078">
    <property type="protein sequence ID" value="WED41785.1"/>
    <property type="molecule type" value="Genomic_DNA"/>
</dbReference>
<accession>A0ABY8AQI2</accession>
<dbReference type="PANTHER" id="PTHR30237:SF2">
    <property type="entry name" value="MUREIN TETRAPEPTIDE CARBOXYPEPTIDASE"/>
    <property type="match status" value="1"/>
</dbReference>
<proteinExistence type="inferred from homology"/>
<evidence type="ECO:0000256" key="3">
    <source>
        <dbReference type="ARBA" id="ARBA00022670"/>
    </source>
</evidence>
<evidence type="ECO:0000256" key="4">
    <source>
        <dbReference type="ARBA" id="ARBA00022801"/>
    </source>
</evidence>
<keyword evidence="2" id="KW-0121">Carboxypeptidase</keyword>
<keyword evidence="9" id="KW-1185">Reference proteome</keyword>
<organism evidence="8 9">
    <name type="scientific">Legionella cardiaca</name>
    <dbReference type="NCBI Taxonomy" id="1071983"/>
    <lineage>
        <taxon>Bacteria</taxon>
        <taxon>Pseudomonadati</taxon>
        <taxon>Pseudomonadota</taxon>
        <taxon>Gammaproteobacteria</taxon>
        <taxon>Legionellales</taxon>
        <taxon>Legionellaceae</taxon>
        <taxon>Legionella</taxon>
    </lineage>
</organism>
<dbReference type="InterPro" id="IPR029062">
    <property type="entry name" value="Class_I_gatase-like"/>
</dbReference>
<dbReference type="PIRSF" id="PIRSF028757">
    <property type="entry name" value="LD-carboxypeptidase"/>
    <property type="match status" value="1"/>
</dbReference>
<dbReference type="Gene3D" id="3.40.50.10740">
    <property type="entry name" value="Class I glutamine amidotransferase-like"/>
    <property type="match status" value="1"/>
</dbReference>
<dbReference type="InterPro" id="IPR040449">
    <property type="entry name" value="Peptidase_S66_N"/>
</dbReference>
<evidence type="ECO:0000313" key="9">
    <source>
        <dbReference type="Proteomes" id="UP001222087"/>
    </source>
</evidence>
<keyword evidence="5" id="KW-0720">Serine protease</keyword>
<evidence type="ECO:0000259" key="7">
    <source>
        <dbReference type="Pfam" id="PF17676"/>
    </source>
</evidence>
<evidence type="ECO:0000256" key="2">
    <source>
        <dbReference type="ARBA" id="ARBA00022645"/>
    </source>
</evidence>
<dbReference type="SUPFAM" id="SSF141986">
    <property type="entry name" value="LD-carboxypeptidase A C-terminal domain-like"/>
    <property type="match status" value="1"/>
</dbReference>
<evidence type="ECO:0000256" key="5">
    <source>
        <dbReference type="ARBA" id="ARBA00022825"/>
    </source>
</evidence>
<dbReference type="InterPro" id="IPR027461">
    <property type="entry name" value="Carboxypeptidase_A_C_sf"/>
</dbReference>
<dbReference type="InterPro" id="IPR003507">
    <property type="entry name" value="S66_fam"/>
</dbReference>
<dbReference type="Proteomes" id="UP001222087">
    <property type="component" value="Chromosome"/>
</dbReference>
<protein>
    <submittedName>
        <fullName evidence="8">LD-carboxypeptidase</fullName>
    </submittedName>
</protein>
<dbReference type="InterPro" id="IPR027478">
    <property type="entry name" value="LdcA_N"/>
</dbReference>
<dbReference type="InterPro" id="IPR040921">
    <property type="entry name" value="Peptidase_S66C"/>
</dbReference>
<dbReference type="Pfam" id="PF02016">
    <property type="entry name" value="Peptidase_S66"/>
    <property type="match status" value="1"/>
</dbReference>
<keyword evidence="3" id="KW-0645">Protease</keyword>
<evidence type="ECO:0000313" key="8">
    <source>
        <dbReference type="EMBL" id="WED41785.1"/>
    </source>
</evidence>
<sequence length="297" mass="32654">MQKLPVLKPGDSVEIIAPASRCSDKHLMDLKKLLTSWGLNCLVDAAIFGQDLLCANNDEMRFFFLKRALENTETKAVICARGGYGSMRLIPSLSQMAKPVVPKVFVGMSDITALQLYFQRQWQWPSIHGALAVDKFSPESIAALKALLFGETHSLEFRGTALNSHAEKTTSFKSIITGGNLTLVQASIGTSWQIDGHDKIIFLEEIGERGYRVDRMLMHLLQASVFKEAKAIVLGDFLGGAEPNGISLIQPVLERFAQSCEIPVIQIEGIGHGYTNFPLPLGVEMLLNLGNDILLNI</sequence>
<dbReference type="PANTHER" id="PTHR30237">
    <property type="entry name" value="MURAMOYLTETRAPEPTIDE CARBOXYPEPTIDASE"/>
    <property type="match status" value="1"/>
</dbReference>
<dbReference type="Pfam" id="PF17676">
    <property type="entry name" value="Peptidase_S66C"/>
    <property type="match status" value="1"/>
</dbReference>
<evidence type="ECO:0000256" key="1">
    <source>
        <dbReference type="ARBA" id="ARBA00010233"/>
    </source>
</evidence>
<reference evidence="8 9" key="1">
    <citation type="submission" date="2023-02" db="EMBL/GenBank/DDBJ databases">
        <title>Genome Sequence of L. cardiaca H63T.</title>
        <authorList>
            <person name="Lopez A.E."/>
            <person name="Cianciotto N.P."/>
        </authorList>
    </citation>
    <scope>NUCLEOTIDE SEQUENCE [LARGE SCALE GENOMIC DNA]</scope>
    <source>
        <strain evidence="8 9">H63</strain>
    </source>
</reference>
<dbReference type="SUPFAM" id="SSF52317">
    <property type="entry name" value="Class I glutamine amidotransferase-like"/>
    <property type="match status" value="1"/>
</dbReference>
<keyword evidence="4" id="KW-0378">Hydrolase</keyword>
<dbReference type="CDD" id="cd07025">
    <property type="entry name" value="Peptidase_S66"/>
    <property type="match status" value="1"/>
</dbReference>
<feature type="domain" description="LD-carboxypeptidase C-terminal" evidence="7">
    <location>
        <begin position="175"/>
        <end position="285"/>
    </location>
</feature>
<dbReference type="Gene3D" id="3.50.30.60">
    <property type="entry name" value="LD-carboxypeptidase A C-terminal domain-like"/>
    <property type="match status" value="1"/>
</dbReference>
<dbReference type="RefSeq" id="WP_275087611.1">
    <property type="nucleotide sequence ID" value="NZ_CP119078.1"/>
</dbReference>
<gene>
    <name evidence="8" type="ORF">PXX05_07510</name>
</gene>
<name>A0ABY8AQI2_9GAMM</name>
<feature type="domain" description="LD-carboxypeptidase N-terminal" evidence="6">
    <location>
        <begin position="13"/>
        <end position="129"/>
    </location>
</feature>
<evidence type="ECO:0000259" key="6">
    <source>
        <dbReference type="Pfam" id="PF02016"/>
    </source>
</evidence>